<name>A0A5C6PM39_9TELE</name>
<accession>A0A5C6PM39</accession>
<dbReference type="AlphaFoldDB" id="A0A5C6PM39"/>
<reference evidence="2 3" key="1">
    <citation type="submission" date="2019-04" db="EMBL/GenBank/DDBJ databases">
        <title>Chromosome genome assembly for Takifugu flavidus.</title>
        <authorList>
            <person name="Xiao S."/>
        </authorList>
    </citation>
    <scope>NUCLEOTIDE SEQUENCE [LARGE SCALE GENOMIC DNA]</scope>
    <source>
        <strain evidence="2">HTHZ2018</strain>
        <tissue evidence="2">Muscle</tissue>
    </source>
</reference>
<feature type="compositionally biased region" description="Basic and acidic residues" evidence="1">
    <location>
        <begin position="55"/>
        <end position="65"/>
    </location>
</feature>
<dbReference type="EMBL" id="RHFK02000002">
    <property type="protein sequence ID" value="TWW79911.1"/>
    <property type="molecule type" value="Genomic_DNA"/>
</dbReference>
<evidence type="ECO:0000256" key="1">
    <source>
        <dbReference type="SAM" id="MobiDB-lite"/>
    </source>
</evidence>
<gene>
    <name evidence="2" type="ORF">D4764_10G0009410</name>
</gene>
<sequence length="136" mass="14834">MGCCCSKTEEWSDSDSDSSLSDFPPYPRRITKTVEHRQHTTAGTQHGCLDAELTGDSRCKEEPEVLRNPTRGVGPTLESDPCVALDRRSTGGEEKLQMGQTASTASVPLMLMTLSRSRTSGQQMSLVHPLCCKPGY</sequence>
<dbReference type="Proteomes" id="UP000324091">
    <property type="component" value="Chromosome 10"/>
</dbReference>
<proteinExistence type="predicted"/>
<evidence type="ECO:0000313" key="2">
    <source>
        <dbReference type="EMBL" id="TWW79911.1"/>
    </source>
</evidence>
<comment type="caution">
    <text evidence="2">The sequence shown here is derived from an EMBL/GenBank/DDBJ whole genome shotgun (WGS) entry which is preliminary data.</text>
</comment>
<organism evidence="2 3">
    <name type="scientific">Takifugu flavidus</name>
    <name type="common">sansaifugu</name>
    <dbReference type="NCBI Taxonomy" id="433684"/>
    <lineage>
        <taxon>Eukaryota</taxon>
        <taxon>Metazoa</taxon>
        <taxon>Chordata</taxon>
        <taxon>Craniata</taxon>
        <taxon>Vertebrata</taxon>
        <taxon>Euteleostomi</taxon>
        <taxon>Actinopterygii</taxon>
        <taxon>Neopterygii</taxon>
        <taxon>Teleostei</taxon>
        <taxon>Neoteleostei</taxon>
        <taxon>Acanthomorphata</taxon>
        <taxon>Eupercaria</taxon>
        <taxon>Tetraodontiformes</taxon>
        <taxon>Tetradontoidea</taxon>
        <taxon>Tetraodontidae</taxon>
        <taxon>Takifugu</taxon>
    </lineage>
</organism>
<protein>
    <submittedName>
        <fullName evidence="2">Uncharacterized protein</fullName>
    </submittedName>
</protein>
<feature type="region of interest" description="Disordered" evidence="1">
    <location>
        <begin position="1"/>
        <end position="83"/>
    </location>
</feature>
<keyword evidence="3" id="KW-1185">Reference proteome</keyword>
<evidence type="ECO:0000313" key="3">
    <source>
        <dbReference type="Proteomes" id="UP000324091"/>
    </source>
</evidence>